<dbReference type="Proteomes" id="UP000275281">
    <property type="component" value="Unassembled WGS sequence"/>
</dbReference>
<protein>
    <recommendedName>
        <fullName evidence="5">DUF4148 domain-containing protein</fullName>
    </recommendedName>
</protein>
<comment type="caution">
    <text evidence="3">The sequence shown here is derived from an EMBL/GenBank/DDBJ whole genome shotgun (WGS) entry which is preliminary data.</text>
</comment>
<dbReference type="RefSeq" id="WP_124026150.1">
    <property type="nucleotide sequence ID" value="NZ_JBHRSN010000005.1"/>
</dbReference>
<evidence type="ECO:0000256" key="1">
    <source>
        <dbReference type="SAM" id="MobiDB-lite"/>
    </source>
</evidence>
<feature type="region of interest" description="Disordered" evidence="1">
    <location>
        <begin position="89"/>
        <end position="111"/>
    </location>
</feature>
<dbReference type="AlphaFoldDB" id="A0A3N5ZDH2"/>
<accession>A0A3N5ZDH2</accession>
<evidence type="ECO:0000313" key="3">
    <source>
        <dbReference type="EMBL" id="RPJ68148.1"/>
    </source>
</evidence>
<proteinExistence type="predicted"/>
<gene>
    <name evidence="3" type="ORF">DRW07_01685</name>
</gene>
<feature type="chain" id="PRO_5018024818" description="DUF4148 domain-containing protein" evidence="2">
    <location>
        <begin position="22"/>
        <end position="111"/>
    </location>
</feature>
<keyword evidence="4" id="KW-1185">Reference proteome</keyword>
<evidence type="ECO:0008006" key="5">
    <source>
        <dbReference type="Google" id="ProtNLM"/>
    </source>
</evidence>
<organism evidence="3 4">
    <name type="scientific">Alteromonas sediminis</name>
    <dbReference type="NCBI Taxonomy" id="2259342"/>
    <lineage>
        <taxon>Bacteria</taxon>
        <taxon>Pseudomonadati</taxon>
        <taxon>Pseudomonadota</taxon>
        <taxon>Gammaproteobacteria</taxon>
        <taxon>Alteromonadales</taxon>
        <taxon>Alteromonadaceae</taxon>
        <taxon>Alteromonas/Salinimonas group</taxon>
        <taxon>Alteromonas</taxon>
    </lineage>
</organism>
<name>A0A3N5ZDH2_9ALTE</name>
<dbReference type="EMBL" id="RPOK01000001">
    <property type="protein sequence ID" value="RPJ68148.1"/>
    <property type="molecule type" value="Genomic_DNA"/>
</dbReference>
<feature type="signal peptide" evidence="2">
    <location>
        <begin position="1"/>
        <end position="21"/>
    </location>
</feature>
<feature type="compositionally biased region" description="Basic and acidic residues" evidence="1">
    <location>
        <begin position="101"/>
        <end position="111"/>
    </location>
</feature>
<keyword evidence="2" id="KW-0732">Signal</keyword>
<sequence length="111" mass="11790">MTKFQTFAVIALSCSTFTAIAGNAKSSDNDVPDISEATYSSQKVLKKTIERMSATIDAPNEERVGPPDISEAAFSKVGMKKGTIFSQSSQIETNKVTASETPDKSESAFSG</sequence>
<evidence type="ECO:0000313" key="4">
    <source>
        <dbReference type="Proteomes" id="UP000275281"/>
    </source>
</evidence>
<reference evidence="3 4" key="1">
    <citation type="submission" date="2018-11" db="EMBL/GenBank/DDBJ databases">
        <authorList>
            <person name="Ye M.-Q."/>
            <person name="Du Z.-J."/>
        </authorList>
    </citation>
    <scope>NUCLEOTIDE SEQUENCE [LARGE SCALE GENOMIC DNA]</scope>
    <source>
        <strain evidence="3 4">U0105</strain>
    </source>
</reference>
<evidence type="ECO:0000256" key="2">
    <source>
        <dbReference type="SAM" id="SignalP"/>
    </source>
</evidence>
<feature type="compositionally biased region" description="Polar residues" evidence="1">
    <location>
        <begin position="89"/>
        <end position="100"/>
    </location>
</feature>